<dbReference type="CDD" id="cd02440">
    <property type="entry name" value="AdoMet_MTases"/>
    <property type="match status" value="1"/>
</dbReference>
<reference evidence="2 3" key="1">
    <citation type="submission" date="2014-12" db="EMBL/GenBank/DDBJ databases">
        <title>Draft genome sequences of 29 type strains of Enterococci.</title>
        <authorList>
            <person name="Zhong Z."/>
            <person name="Sun Z."/>
            <person name="Liu W."/>
            <person name="Zhang W."/>
            <person name="Zhang H."/>
        </authorList>
    </citation>
    <scope>NUCLEOTIDE SEQUENCE [LARGE SCALE GENOMIC DNA]</scope>
    <source>
        <strain evidence="2 3">DSM 22802</strain>
    </source>
</reference>
<organism evidence="2 3">
    <name type="scientific">Enterococcus devriesei</name>
    <dbReference type="NCBI Taxonomy" id="319970"/>
    <lineage>
        <taxon>Bacteria</taxon>
        <taxon>Bacillati</taxon>
        <taxon>Bacillota</taxon>
        <taxon>Bacilli</taxon>
        <taxon>Lactobacillales</taxon>
        <taxon>Enterococcaceae</taxon>
        <taxon>Enterococcus</taxon>
    </lineage>
</organism>
<dbReference type="SUPFAM" id="SSF53335">
    <property type="entry name" value="S-adenosyl-L-methionine-dependent methyltransferases"/>
    <property type="match status" value="1"/>
</dbReference>
<dbReference type="Proteomes" id="UP000183700">
    <property type="component" value="Unassembled WGS sequence"/>
</dbReference>
<dbReference type="EMBL" id="JXKM01000004">
    <property type="protein sequence ID" value="OJG36085.1"/>
    <property type="molecule type" value="Genomic_DNA"/>
</dbReference>
<evidence type="ECO:0000313" key="3">
    <source>
        <dbReference type="Proteomes" id="UP000183700"/>
    </source>
</evidence>
<gene>
    <name evidence="2" type="ORF">RV00_GL002229</name>
</gene>
<feature type="domain" description="Methyltransferase" evidence="1">
    <location>
        <begin position="8"/>
        <end position="161"/>
    </location>
</feature>
<comment type="caution">
    <text evidence="2">The sequence shown here is derived from an EMBL/GenBank/DDBJ whole genome shotgun (WGS) entry which is preliminary data.</text>
</comment>
<evidence type="ECO:0000259" key="1">
    <source>
        <dbReference type="Pfam" id="PF13847"/>
    </source>
</evidence>
<dbReference type="PANTHER" id="PTHR43861">
    <property type="entry name" value="TRANS-ACONITATE 2-METHYLTRANSFERASE-RELATED"/>
    <property type="match status" value="1"/>
</dbReference>
<dbReference type="AlphaFoldDB" id="A0A1L8SVP5"/>
<protein>
    <recommendedName>
        <fullName evidence="1">Methyltransferase domain-containing protein</fullName>
    </recommendedName>
</protein>
<proteinExistence type="predicted"/>
<keyword evidence="3" id="KW-1185">Reference proteome</keyword>
<sequence length="236" mass="25875">MLLESGIKEGWRILDVGCGSGEVSLLASELINGKGEIIGIDVNAASIQIAQTRAAEENVTNVQFVAMPIENAAKELGTFDLIIGRRILMYLPNLFQAIEALTKILKSNGRMVFQESDAMVAETSATTFPLHTKAQQYVWQTVASEQGNIHIGSEMYSLFTKAGLKVKNLEAEAVLQTAETGSDLAWLLQMMEERIIQAGIATKRELESLEKALTEEMDKSNAVFIRDMNFGICVSN</sequence>
<dbReference type="InterPro" id="IPR029063">
    <property type="entry name" value="SAM-dependent_MTases_sf"/>
</dbReference>
<dbReference type="Gene3D" id="3.40.50.150">
    <property type="entry name" value="Vaccinia Virus protein VP39"/>
    <property type="match status" value="1"/>
</dbReference>
<dbReference type="InterPro" id="IPR025714">
    <property type="entry name" value="Methyltranfer_dom"/>
</dbReference>
<dbReference type="Pfam" id="PF13847">
    <property type="entry name" value="Methyltransf_31"/>
    <property type="match status" value="1"/>
</dbReference>
<evidence type="ECO:0000313" key="2">
    <source>
        <dbReference type="EMBL" id="OJG36085.1"/>
    </source>
</evidence>
<name>A0A1L8SVP5_9ENTE</name>
<dbReference type="STRING" id="319970.RV00_GL002229"/>
<accession>A0A1L8SVP5</accession>